<dbReference type="Pfam" id="PF02378">
    <property type="entry name" value="PTS_EIIC"/>
    <property type="match status" value="1"/>
</dbReference>
<comment type="caution">
    <text evidence="11">The sequence shown here is derived from an EMBL/GenBank/DDBJ whole genome shotgun (WGS) entry which is preliminary data.</text>
</comment>
<dbReference type="InterPro" id="IPR003352">
    <property type="entry name" value="PTS_EIIC"/>
</dbReference>
<keyword evidence="7 8" id="KW-0472">Membrane</keyword>
<evidence type="ECO:0000256" key="6">
    <source>
        <dbReference type="ARBA" id="ARBA00022989"/>
    </source>
</evidence>
<organism evidence="11 12">
    <name type="scientific">Carnobacterium divergens DSM 20623</name>
    <dbReference type="NCBI Taxonomy" id="1449336"/>
    <lineage>
        <taxon>Bacteria</taxon>
        <taxon>Bacillati</taxon>
        <taxon>Bacillota</taxon>
        <taxon>Bacilli</taxon>
        <taxon>Lactobacillales</taxon>
        <taxon>Carnobacteriaceae</taxon>
        <taxon>Carnobacterium</taxon>
    </lineage>
</organism>
<dbReference type="EMBL" id="JQBS01000017">
    <property type="protein sequence ID" value="KRN56862.1"/>
    <property type="molecule type" value="Genomic_DNA"/>
</dbReference>
<feature type="domain" description="PTS EIIC type-3" evidence="10">
    <location>
        <begin position="8"/>
        <end position="412"/>
    </location>
</feature>
<dbReference type="PANTHER" id="PTHR33989">
    <property type="match status" value="1"/>
</dbReference>
<dbReference type="PROSITE" id="PS51105">
    <property type="entry name" value="PTS_EIIC_TYPE_3"/>
    <property type="match status" value="1"/>
</dbReference>
<dbReference type="AlphaFoldDB" id="A0A0R2HWV6"/>
<feature type="transmembrane region" description="Helical" evidence="9">
    <location>
        <begin position="212"/>
        <end position="233"/>
    </location>
</feature>
<dbReference type="RefSeq" id="WP_034572279.1">
    <property type="nucleotide sequence ID" value="NZ_JQBS01000017.1"/>
</dbReference>
<dbReference type="PANTHER" id="PTHR33989:SF11">
    <property type="entry name" value="LICHENAN PERMEASE IIC COMPONENT"/>
    <property type="match status" value="1"/>
</dbReference>
<keyword evidence="5 9" id="KW-0812">Transmembrane</keyword>
<dbReference type="NCBIfam" id="TIGR00410">
    <property type="entry name" value="lacE"/>
    <property type="match status" value="1"/>
</dbReference>
<evidence type="ECO:0000313" key="12">
    <source>
        <dbReference type="Proteomes" id="UP000051658"/>
    </source>
</evidence>
<protein>
    <recommendedName>
        <fullName evidence="8">Permease IIC component</fullName>
    </recommendedName>
</protein>
<accession>A0A0R2HWV6</accession>
<dbReference type="InterPro" id="IPR051088">
    <property type="entry name" value="PTS_Sugar-EIIC/EIIB"/>
</dbReference>
<evidence type="ECO:0000259" key="10">
    <source>
        <dbReference type="PROSITE" id="PS51105"/>
    </source>
</evidence>
<evidence type="ECO:0000256" key="2">
    <source>
        <dbReference type="ARBA" id="ARBA00022448"/>
    </source>
</evidence>
<comment type="subcellular location">
    <subcellularLocation>
        <location evidence="1">Cell membrane</location>
        <topology evidence="1">Multi-pass membrane protein</topology>
    </subcellularLocation>
</comment>
<dbReference type="GO" id="GO:0009401">
    <property type="term" value="P:phosphoenolpyruvate-dependent sugar phosphotransferase system"/>
    <property type="evidence" value="ECO:0007669"/>
    <property type="project" value="InterPro"/>
</dbReference>
<dbReference type="InterPro" id="IPR004796">
    <property type="entry name" value="PTS_IIC_cello"/>
</dbReference>
<feature type="transmembrane region" description="Helical" evidence="9">
    <location>
        <begin position="383"/>
        <end position="410"/>
    </location>
</feature>
<evidence type="ECO:0000256" key="9">
    <source>
        <dbReference type="SAM" id="Phobius"/>
    </source>
</evidence>
<keyword evidence="3 8" id="KW-1003">Cell membrane</keyword>
<feature type="transmembrane region" description="Helical" evidence="9">
    <location>
        <begin position="32"/>
        <end position="53"/>
    </location>
</feature>
<dbReference type="InterPro" id="IPR004501">
    <property type="entry name" value="PTS_EIIC_3"/>
</dbReference>
<feature type="transmembrane region" description="Helical" evidence="9">
    <location>
        <begin position="240"/>
        <end position="260"/>
    </location>
</feature>
<evidence type="ECO:0000313" key="11">
    <source>
        <dbReference type="EMBL" id="KRN56862.1"/>
    </source>
</evidence>
<comment type="function">
    <text evidence="8">The phosphoenolpyruvate-dependent sugar phosphotransferase system (PTS), a major carbohydrate active -transport system, catalyzes the phosphorylation of incoming sugar substrates concomitant with their translocation across the cell membrane.</text>
</comment>
<evidence type="ECO:0000256" key="3">
    <source>
        <dbReference type="ARBA" id="ARBA00022475"/>
    </source>
</evidence>
<dbReference type="GO" id="GO:0005886">
    <property type="term" value="C:plasma membrane"/>
    <property type="evidence" value="ECO:0007669"/>
    <property type="project" value="UniProtKB-SubCell"/>
</dbReference>
<feature type="transmembrane region" description="Helical" evidence="9">
    <location>
        <begin position="180"/>
        <end position="200"/>
    </location>
</feature>
<sequence>MEKFMTVLEEKMTPIAVKLDNNRYITAIKDGFFGVMSLLIIGSFFLLVANLPITGYPEFMASLLGENWTTYFTVPYDMTMNVMTFYVIIAMARSLAKTYGMDSISCISSVVVAFLILTPTFEFKDGALGMGIPLSNLGASGLFLGMLTAVAAVEIVHFIDKKGWKIKMPDSVPANVSRSFSALIPALFVIIIFNLVRILFSLTEFGTMQAFIFHYLQVPLTSLGSTLPATLLITLFEALLWCFGIHGSNVVGGIMQPIWLSLTADNQAAFASGEALPHIVNYQFYSNFMKIGGFGGTFGLAILILLFAKSSQFKALGKLAFGPGLFNINEPLIFGIPIVLNPIMMIPFILTPLVLCIVAYFSMKTGLVPYTNGTNIPWTTPPVIAGFLVSGWRGALLNIVQIVISMVIYYPFFKSADKIAYDAEMQTSEVSAESVTEA</sequence>
<evidence type="ECO:0000256" key="7">
    <source>
        <dbReference type="ARBA" id="ARBA00023136"/>
    </source>
</evidence>
<keyword evidence="11" id="KW-0808">Transferase</keyword>
<dbReference type="Proteomes" id="UP000051658">
    <property type="component" value="Unassembled WGS sequence"/>
</dbReference>
<feature type="transmembrane region" description="Helical" evidence="9">
    <location>
        <begin position="343"/>
        <end position="363"/>
    </location>
</feature>
<feature type="transmembrane region" description="Helical" evidence="9">
    <location>
        <begin position="137"/>
        <end position="159"/>
    </location>
</feature>
<feature type="transmembrane region" description="Helical" evidence="9">
    <location>
        <begin position="73"/>
        <end position="92"/>
    </location>
</feature>
<feature type="transmembrane region" description="Helical" evidence="9">
    <location>
        <begin position="99"/>
        <end position="117"/>
    </location>
</feature>
<gene>
    <name evidence="11" type="ORF">IV74_GL000509</name>
</gene>
<evidence type="ECO:0000256" key="1">
    <source>
        <dbReference type="ARBA" id="ARBA00004651"/>
    </source>
</evidence>
<evidence type="ECO:0000256" key="4">
    <source>
        <dbReference type="ARBA" id="ARBA00022597"/>
    </source>
</evidence>
<dbReference type="PIRSF" id="PIRSF006351">
    <property type="entry name" value="PTS_EIIC-Cellobiose"/>
    <property type="match status" value="1"/>
</dbReference>
<keyword evidence="6 9" id="KW-1133">Transmembrane helix</keyword>
<dbReference type="GO" id="GO:0008982">
    <property type="term" value="F:protein-N(PI)-phosphohistidine-sugar phosphotransferase activity"/>
    <property type="evidence" value="ECO:0007669"/>
    <property type="project" value="UniProtKB-UniRule"/>
</dbReference>
<name>A0A0R2HWV6_CARDV</name>
<keyword evidence="12" id="KW-1185">Reference proteome</keyword>
<reference evidence="11 12" key="1">
    <citation type="journal article" date="2015" name="Genome Announc.">
        <title>Expanding the biotechnology potential of lactobacilli through comparative genomics of 213 strains and associated genera.</title>
        <authorList>
            <person name="Sun Z."/>
            <person name="Harris H.M."/>
            <person name="McCann A."/>
            <person name="Guo C."/>
            <person name="Argimon S."/>
            <person name="Zhang W."/>
            <person name="Yang X."/>
            <person name="Jeffery I.B."/>
            <person name="Cooney J.C."/>
            <person name="Kagawa T.F."/>
            <person name="Liu W."/>
            <person name="Song Y."/>
            <person name="Salvetti E."/>
            <person name="Wrobel A."/>
            <person name="Rasinkangas P."/>
            <person name="Parkhill J."/>
            <person name="Rea M.C."/>
            <person name="O'Sullivan O."/>
            <person name="Ritari J."/>
            <person name="Douillard F.P."/>
            <person name="Paul Ross R."/>
            <person name="Yang R."/>
            <person name="Briner A.E."/>
            <person name="Felis G.E."/>
            <person name="de Vos W.M."/>
            <person name="Barrangou R."/>
            <person name="Klaenhammer T.R."/>
            <person name="Caufield P.W."/>
            <person name="Cui Y."/>
            <person name="Zhang H."/>
            <person name="O'Toole P.W."/>
        </authorList>
    </citation>
    <scope>NUCLEOTIDE SEQUENCE [LARGE SCALE GENOMIC DNA]</scope>
    <source>
        <strain evidence="11 12">DSM 20623</strain>
    </source>
</reference>
<dbReference type="GeneID" id="89587803"/>
<evidence type="ECO:0000256" key="5">
    <source>
        <dbReference type="ARBA" id="ARBA00022692"/>
    </source>
</evidence>
<dbReference type="GO" id="GO:1901264">
    <property type="term" value="P:carbohydrate derivative transport"/>
    <property type="evidence" value="ECO:0007669"/>
    <property type="project" value="TreeGrafter"/>
</dbReference>
<evidence type="ECO:0000256" key="8">
    <source>
        <dbReference type="PIRNR" id="PIRNR006351"/>
    </source>
</evidence>
<dbReference type="PATRIC" id="fig|1449336.4.peg.522"/>
<keyword evidence="4 8" id="KW-0762">Sugar transport</keyword>
<proteinExistence type="predicted"/>
<feature type="transmembrane region" description="Helical" evidence="9">
    <location>
        <begin position="288"/>
        <end position="308"/>
    </location>
</feature>
<keyword evidence="2 8" id="KW-0813">Transport</keyword>
<dbReference type="eggNOG" id="COG1455">
    <property type="taxonomic scope" value="Bacteria"/>
</dbReference>